<proteinExistence type="predicted"/>
<evidence type="ECO:0008006" key="4">
    <source>
        <dbReference type="Google" id="ProtNLM"/>
    </source>
</evidence>
<keyword evidence="1" id="KW-0472">Membrane</keyword>
<keyword evidence="1" id="KW-0812">Transmembrane</keyword>
<organism evidence="2 3">
    <name type="scientific">Phytobacter diazotrophicus</name>
    <dbReference type="NCBI Taxonomy" id="395631"/>
    <lineage>
        <taxon>Bacteria</taxon>
        <taxon>Pseudomonadati</taxon>
        <taxon>Pseudomonadota</taxon>
        <taxon>Gammaproteobacteria</taxon>
        <taxon>Enterobacterales</taxon>
        <taxon>Enterobacteriaceae</taxon>
        <taxon>Phytobacter</taxon>
    </lineage>
</organism>
<dbReference type="EMBL" id="AP025334">
    <property type="protein sequence ID" value="BDD50591.1"/>
    <property type="molecule type" value="Genomic_DNA"/>
</dbReference>
<feature type="transmembrane region" description="Helical" evidence="1">
    <location>
        <begin position="322"/>
        <end position="339"/>
    </location>
</feature>
<gene>
    <name evidence="2" type="ORF">PDTA9734_20780</name>
</gene>
<evidence type="ECO:0000256" key="1">
    <source>
        <dbReference type="SAM" id="Phobius"/>
    </source>
</evidence>
<feature type="transmembrane region" description="Helical" evidence="1">
    <location>
        <begin position="292"/>
        <end position="316"/>
    </location>
</feature>
<feature type="transmembrane region" description="Helical" evidence="1">
    <location>
        <begin position="92"/>
        <end position="109"/>
    </location>
</feature>
<dbReference type="Proteomes" id="UP001320460">
    <property type="component" value="Chromosome"/>
</dbReference>
<dbReference type="RefSeq" id="WP_125124367.1">
    <property type="nucleotide sequence ID" value="NZ_AP025334.1"/>
</dbReference>
<keyword evidence="1" id="KW-1133">Transmembrane helix</keyword>
<sequence length="496" mass="55095">MEKKSINNRFFWSGFILVLLFSIGAFVLKYNDFKNGRGEENVEATYHTLLVINSLSSLPISESALLPTVNFNGENNKNIPWAAAIKTNDGNYVYTSFPSLGFVAPYIALRALNAELSLKNLYFFNSGLSALTALIFFTVLYLSTCGVHSEISRSIAALAGCSVLIYSCESLVSSGLVYWPHSLSQLIISVILLLFIIRTDKNKNIVDALLFFSLLAFSMTEWTGYVFCSLLTLYSLITRQTDWKRISLLCIMSSLIAVVIFAIQIEMVITLKDFLRASMDRFATRSASKASFIALLNGYWVSFGLYLLLIIPGVVFLKDKKYRFLLVLCALPMFENIILAQHATAYTFDRWKLAFFIGASISFVCVQSGFKQVVSVALVILSIVTGVMMYHAKVNSFSDWAAIDKKNRELVAGSAKVTNFGCAEVFSDARVRGYTPLLFMRGVYEGLPTSATEVMNANPEPCSVVIIHSSMPEKDLPGFTSIEVWNRGAANPVIIK</sequence>
<feature type="transmembrane region" description="Helical" evidence="1">
    <location>
        <begin position="376"/>
        <end position="392"/>
    </location>
</feature>
<feature type="transmembrane region" description="Helical" evidence="1">
    <location>
        <begin position="178"/>
        <end position="197"/>
    </location>
</feature>
<feature type="transmembrane region" description="Helical" evidence="1">
    <location>
        <begin position="12"/>
        <end position="28"/>
    </location>
</feature>
<feature type="transmembrane region" description="Helical" evidence="1">
    <location>
        <begin position="209"/>
        <end position="234"/>
    </location>
</feature>
<keyword evidence="3" id="KW-1185">Reference proteome</keyword>
<reference evidence="2 3" key="1">
    <citation type="submission" date="2021-12" db="EMBL/GenBank/DDBJ databases">
        <title>Complete genome sequence of Phytobacter diazotrophicus TA9734.</title>
        <authorList>
            <person name="Kubota H."/>
            <person name="Nakayama Y."/>
            <person name="Ariyoshi T."/>
        </authorList>
    </citation>
    <scope>NUCLEOTIDE SEQUENCE [LARGE SCALE GENOMIC DNA]</scope>
    <source>
        <strain evidence="2 3">TA9734</strain>
    </source>
</reference>
<protein>
    <recommendedName>
        <fullName evidence="4">Glycosyltransferase RgtA/B/C/D-like domain-containing protein</fullName>
    </recommendedName>
</protein>
<evidence type="ECO:0000313" key="3">
    <source>
        <dbReference type="Proteomes" id="UP001320460"/>
    </source>
</evidence>
<feature type="transmembrane region" description="Helical" evidence="1">
    <location>
        <begin position="121"/>
        <end position="142"/>
    </location>
</feature>
<name>A0ABM7VU15_9ENTR</name>
<evidence type="ECO:0000313" key="2">
    <source>
        <dbReference type="EMBL" id="BDD50591.1"/>
    </source>
</evidence>
<accession>A0ABM7VU15</accession>
<feature type="transmembrane region" description="Helical" evidence="1">
    <location>
        <begin position="246"/>
        <end position="271"/>
    </location>
</feature>